<dbReference type="PROSITE" id="PS52004">
    <property type="entry name" value="KS3_2"/>
    <property type="match status" value="1"/>
</dbReference>
<evidence type="ECO:0000256" key="1">
    <source>
        <dbReference type="ARBA" id="ARBA00022450"/>
    </source>
</evidence>
<feature type="domain" description="Ketosynthase family 3 (KS3)" evidence="5">
    <location>
        <begin position="5"/>
        <end position="409"/>
    </location>
</feature>
<evidence type="ECO:0000256" key="2">
    <source>
        <dbReference type="ARBA" id="ARBA00022553"/>
    </source>
</evidence>
<dbReference type="GO" id="GO:0005737">
    <property type="term" value="C:cytoplasm"/>
    <property type="evidence" value="ECO:0007669"/>
    <property type="project" value="TreeGrafter"/>
</dbReference>
<comment type="similarity">
    <text evidence="4">Belongs to the thiolase-like superfamily. Beta-ketoacyl-ACP synthases family.</text>
</comment>
<dbReference type="InterPro" id="IPR014030">
    <property type="entry name" value="Ketoacyl_synth_N"/>
</dbReference>
<dbReference type="Gene3D" id="3.40.47.10">
    <property type="match status" value="1"/>
</dbReference>
<dbReference type="GO" id="GO:0005886">
    <property type="term" value="C:plasma membrane"/>
    <property type="evidence" value="ECO:0007669"/>
    <property type="project" value="TreeGrafter"/>
</dbReference>
<dbReference type="InterPro" id="IPR016039">
    <property type="entry name" value="Thiolase-like"/>
</dbReference>
<keyword evidence="7" id="KW-1185">Reference proteome</keyword>
<evidence type="ECO:0000313" key="7">
    <source>
        <dbReference type="Proteomes" id="UP000612899"/>
    </source>
</evidence>
<dbReference type="InterPro" id="IPR050091">
    <property type="entry name" value="PKS_NRPS_Biosynth_Enz"/>
</dbReference>
<dbReference type="PANTHER" id="PTHR43775:SF37">
    <property type="entry name" value="SI:DKEY-61P9.11"/>
    <property type="match status" value="1"/>
</dbReference>
<dbReference type="CDD" id="cd00833">
    <property type="entry name" value="PKS"/>
    <property type="match status" value="1"/>
</dbReference>
<dbReference type="GO" id="GO:0004315">
    <property type="term" value="F:3-oxoacyl-[acyl-carrier-protein] synthase activity"/>
    <property type="evidence" value="ECO:0007669"/>
    <property type="project" value="InterPro"/>
</dbReference>
<dbReference type="GO" id="GO:0006633">
    <property type="term" value="P:fatty acid biosynthetic process"/>
    <property type="evidence" value="ECO:0007669"/>
    <property type="project" value="InterPro"/>
</dbReference>
<accession>A0A8J3QG63</accession>
<dbReference type="GO" id="GO:0004312">
    <property type="term" value="F:fatty acid synthase activity"/>
    <property type="evidence" value="ECO:0007669"/>
    <property type="project" value="TreeGrafter"/>
</dbReference>
<dbReference type="Proteomes" id="UP000612899">
    <property type="component" value="Unassembled WGS sequence"/>
</dbReference>
<dbReference type="Pfam" id="PF16197">
    <property type="entry name" value="KAsynt_C_assoc"/>
    <property type="match status" value="1"/>
</dbReference>
<proteinExistence type="inferred from homology"/>
<evidence type="ECO:0000256" key="3">
    <source>
        <dbReference type="ARBA" id="ARBA00022679"/>
    </source>
</evidence>
<dbReference type="GO" id="GO:0071770">
    <property type="term" value="P:DIM/DIP cell wall layer assembly"/>
    <property type="evidence" value="ECO:0007669"/>
    <property type="project" value="TreeGrafter"/>
</dbReference>
<evidence type="ECO:0000259" key="5">
    <source>
        <dbReference type="PROSITE" id="PS52004"/>
    </source>
</evidence>
<sequence>MSSLEERIAVVGIACRVPGAEDPEALWRNLCNGADAVGEHGFGRLDGLEDFDAAAFGMAQDEAELLDPQHRIFLEVARWALEDASCDPAGTDAQIGVFAGCGANRYQRHHLLGNPAVLAADAPPSAWDELLATGSADYLPARVAYTLGLTGPAVAVQTACSSSLVAVCQAAQSLLDYRCDLALAGGAAVASTRQTGWTGGTLAADGVCRPFDAAASGQVFGNGGAAVVLKRLADAIEDGDHIYAVLAGWAVNNDGPARAGFTTPAVSGQAAVVAEALACADWDPADIGYVEGHGSGTPIGDAIEIEALSRAFGSVSGQGVTGAVLGSVKGNLGNLDAAAGVVGLVKTVLAVREGVIPPTLHFTGLHPDVECSGAKFTVTTEPAPWPAPRRAGVSSFGLGGTNAHVLVEQAPGRSCIRREIPARTAWRRTRCWIEEWR</sequence>
<comment type="caution">
    <text evidence="6">The sequence shown here is derived from an EMBL/GenBank/DDBJ whole genome shotgun (WGS) entry which is preliminary data.</text>
</comment>
<keyword evidence="1" id="KW-0596">Phosphopantetheine</keyword>
<keyword evidence="2" id="KW-0597">Phosphoprotein</keyword>
<dbReference type="Pfam" id="PF00109">
    <property type="entry name" value="ketoacyl-synt"/>
    <property type="match status" value="1"/>
</dbReference>
<dbReference type="RefSeq" id="WP_203912786.1">
    <property type="nucleotide sequence ID" value="NZ_BONY01000060.1"/>
</dbReference>
<dbReference type="EMBL" id="BONY01000060">
    <property type="protein sequence ID" value="GIH09052.1"/>
    <property type="molecule type" value="Genomic_DNA"/>
</dbReference>
<keyword evidence="3 4" id="KW-0808">Transferase</keyword>
<dbReference type="SUPFAM" id="SSF53901">
    <property type="entry name" value="Thiolase-like"/>
    <property type="match status" value="1"/>
</dbReference>
<dbReference type="InterPro" id="IPR032821">
    <property type="entry name" value="PKS_assoc"/>
</dbReference>
<dbReference type="PANTHER" id="PTHR43775">
    <property type="entry name" value="FATTY ACID SYNTHASE"/>
    <property type="match status" value="1"/>
</dbReference>
<organism evidence="6 7">
    <name type="scientific">Rhizocola hellebori</name>
    <dbReference type="NCBI Taxonomy" id="1392758"/>
    <lineage>
        <taxon>Bacteria</taxon>
        <taxon>Bacillati</taxon>
        <taxon>Actinomycetota</taxon>
        <taxon>Actinomycetes</taxon>
        <taxon>Micromonosporales</taxon>
        <taxon>Micromonosporaceae</taxon>
        <taxon>Rhizocola</taxon>
    </lineage>
</organism>
<dbReference type="InterPro" id="IPR014031">
    <property type="entry name" value="Ketoacyl_synth_C"/>
</dbReference>
<reference evidence="6" key="1">
    <citation type="submission" date="2021-01" db="EMBL/GenBank/DDBJ databases">
        <title>Whole genome shotgun sequence of Rhizocola hellebori NBRC 109834.</title>
        <authorList>
            <person name="Komaki H."/>
            <person name="Tamura T."/>
        </authorList>
    </citation>
    <scope>NUCLEOTIDE SEQUENCE</scope>
    <source>
        <strain evidence="6">NBRC 109834</strain>
    </source>
</reference>
<name>A0A8J3QG63_9ACTN</name>
<evidence type="ECO:0000313" key="6">
    <source>
        <dbReference type="EMBL" id="GIH09052.1"/>
    </source>
</evidence>
<dbReference type="Pfam" id="PF02801">
    <property type="entry name" value="Ketoacyl-synt_C"/>
    <property type="match status" value="1"/>
</dbReference>
<dbReference type="SMART" id="SM00825">
    <property type="entry name" value="PKS_KS"/>
    <property type="match status" value="1"/>
</dbReference>
<dbReference type="InterPro" id="IPR020841">
    <property type="entry name" value="PKS_Beta-ketoAc_synthase_dom"/>
</dbReference>
<dbReference type="AlphaFoldDB" id="A0A8J3QG63"/>
<protein>
    <recommendedName>
        <fullName evidence="5">Ketosynthase family 3 (KS3) domain-containing protein</fullName>
    </recommendedName>
</protein>
<evidence type="ECO:0000256" key="4">
    <source>
        <dbReference type="RuleBase" id="RU003694"/>
    </source>
</evidence>
<dbReference type="InterPro" id="IPR018201">
    <property type="entry name" value="Ketoacyl_synth_AS"/>
</dbReference>
<dbReference type="PROSITE" id="PS00606">
    <property type="entry name" value="KS3_1"/>
    <property type="match status" value="1"/>
</dbReference>
<gene>
    <name evidence="6" type="ORF">Rhe02_71190</name>
</gene>